<dbReference type="InterPro" id="IPR040557">
    <property type="entry name" value="VIP1_N"/>
</dbReference>
<protein>
    <recommendedName>
        <fullName evidence="3">VIP1 N-terminal domain-containing protein</fullName>
    </recommendedName>
</protein>
<reference evidence="4 5" key="1">
    <citation type="journal article" date="2020" name="Nat. Food">
        <title>A phased Vanilla planifolia genome enables genetic improvement of flavour and production.</title>
        <authorList>
            <person name="Hasing T."/>
            <person name="Tang H."/>
            <person name="Brym M."/>
            <person name="Khazi F."/>
            <person name="Huang T."/>
            <person name="Chambers A.H."/>
        </authorList>
    </citation>
    <scope>NUCLEOTIDE SEQUENCE [LARGE SCALE GENOMIC DNA]</scope>
    <source>
        <tissue evidence="4">Leaf</tissue>
    </source>
</reference>
<gene>
    <name evidence="4" type="ORF">HPP92_019603</name>
</gene>
<dbReference type="AlphaFoldDB" id="A0A835Q0W2"/>
<evidence type="ECO:0000256" key="2">
    <source>
        <dbReference type="ARBA" id="ARBA00034629"/>
    </source>
</evidence>
<proteinExistence type="predicted"/>
<dbReference type="GO" id="GO:0006020">
    <property type="term" value="P:inositol metabolic process"/>
    <property type="evidence" value="ECO:0007669"/>
    <property type="project" value="TreeGrafter"/>
</dbReference>
<evidence type="ECO:0000313" key="5">
    <source>
        <dbReference type="Proteomes" id="UP000636800"/>
    </source>
</evidence>
<name>A0A835Q0W2_VANPL</name>
<dbReference type="GO" id="GO:0000828">
    <property type="term" value="F:inositol hexakisphosphate kinase activity"/>
    <property type="evidence" value="ECO:0007669"/>
    <property type="project" value="TreeGrafter"/>
</dbReference>
<sequence>MAEIMKRLQSFGEFEIILFGNKVILEDPREDWPICDCLIAFYSSGYPLQKAEAYAALRKPFLVNELEPQYLLHDRRKVYEDCCPSRVCYFLCLDQCCNFRD</sequence>
<organism evidence="4 5">
    <name type="scientific">Vanilla planifolia</name>
    <name type="common">Vanilla</name>
    <dbReference type="NCBI Taxonomy" id="51239"/>
    <lineage>
        <taxon>Eukaryota</taxon>
        <taxon>Viridiplantae</taxon>
        <taxon>Streptophyta</taxon>
        <taxon>Embryophyta</taxon>
        <taxon>Tracheophyta</taxon>
        <taxon>Spermatophyta</taxon>
        <taxon>Magnoliopsida</taxon>
        <taxon>Liliopsida</taxon>
        <taxon>Asparagales</taxon>
        <taxon>Orchidaceae</taxon>
        <taxon>Vanilloideae</taxon>
        <taxon>Vanilleae</taxon>
        <taxon>Vanilla</taxon>
    </lineage>
</organism>
<dbReference type="PANTHER" id="PTHR12750">
    <property type="entry name" value="DIPHOSPHOINOSITOL PENTAKISPHOSPHATE KINASE"/>
    <property type="match status" value="1"/>
</dbReference>
<dbReference type="InterPro" id="IPR037446">
    <property type="entry name" value="His_Pase_VIP1"/>
</dbReference>
<comment type="catalytic activity">
    <reaction evidence="1">
        <text>5-diphospho-1D-myo-inositol 1,2,3,4,6-pentakisphosphate + ATP + H(+) = 1,5-bis(diphospho)-1D-myo-inositol 2,3,4,6-tetrakisphosphate + ADP</text>
        <dbReference type="Rhea" id="RHEA:10276"/>
        <dbReference type="ChEBI" id="CHEBI:15378"/>
        <dbReference type="ChEBI" id="CHEBI:30616"/>
        <dbReference type="ChEBI" id="CHEBI:58628"/>
        <dbReference type="ChEBI" id="CHEBI:77983"/>
        <dbReference type="ChEBI" id="CHEBI:456216"/>
        <dbReference type="EC" id="2.7.4.24"/>
    </reaction>
    <physiologicalReaction direction="left-to-right" evidence="1">
        <dbReference type="Rhea" id="RHEA:10277"/>
    </physiologicalReaction>
</comment>
<evidence type="ECO:0000259" key="3">
    <source>
        <dbReference type="Pfam" id="PF18086"/>
    </source>
</evidence>
<dbReference type="Proteomes" id="UP000636800">
    <property type="component" value="Chromosome 10"/>
</dbReference>
<evidence type="ECO:0000313" key="4">
    <source>
        <dbReference type="EMBL" id="KAG0463534.1"/>
    </source>
</evidence>
<comment type="caution">
    <text evidence="4">The sequence shown here is derived from an EMBL/GenBank/DDBJ whole genome shotgun (WGS) entry which is preliminary data.</text>
</comment>
<keyword evidence="5" id="KW-1185">Reference proteome</keyword>
<dbReference type="GO" id="GO:0032958">
    <property type="term" value="P:inositol phosphate biosynthetic process"/>
    <property type="evidence" value="ECO:0007669"/>
    <property type="project" value="TreeGrafter"/>
</dbReference>
<accession>A0A835Q0W2</accession>
<dbReference type="Pfam" id="PF18086">
    <property type="entry name" value="PPIP5K2_N"/>
    <property type="match status" value="1"/>
</dbReference>
<dbReference type="PANTHER" id="PTHR12750:SF9">
    <property type="entry name" value="INOSITOL HEXAKISPHOSPHATE AND DIPHOSPHOINOSITOL-PENTAKISPHOSPHATE KINASE"/>
    <property type="match status" value="1"/>
</dbReference>
<dbReference type="GO" id="GO:0033857">
    <property type="term" value="F:5-diphosphoinositol pentakisphosphate 1-kinase activity"/>
    <property type="evidence" value="ECO:0007669"/>
    <property type="project" value="TreeGrafter"/>
</dbReference>
<dbReference type="Gene3D" id="3.40.50.11950">
    <property type="match status" value="1"/>
</dbReference>
<feature type="domain" description="VIP1 N-terminal" evidence="3">
    <location>
        <begin position="1"/>
        <end position="74"/>
    </location>
</feature>
<comment type="catalytic activity">
    <reaction evidence="2">
        <text>1D-myo-inositol hexakisphosphate + ATP = 1-diphospho-1D-myo-inositol 2,3,4,5,6-pentakisphosphate + ADP</text>
        <dbReference type="Rhea" id="RHEA:37459"/>
        <dbReference type="ChEBI" id="CHEBI:30616"/>
        <dbReference type="ChEBI" id="CHEBI:58130"/>
        <dbReference type="ChEBI" id="CHEBI:74946"/>
        <dbReference type="ChEBI" id="CHEBI:456216"/>
        <dbReference type="EC" id="2.7.4.24"/>
    </reaction>
    <physiologicalReaction direction="left-to-right" evidence="2">
        <dbReference type="Rhea" id="RHEA:37460"/>
    </physiologicalReaction>
</comment>
<dbReference type="EMBL" id="JADCNL010000010">
    <property type="protein sequence ID" value="KAG0463534.1"/>
    <property type="molecule type" value="Genomic_DNA"/>
</dbReference>
<evidence type="ECO:0000256" key="1">
    <source>
        <dbReference type="ARBA" id="ARBA00033696"/>
    </source>
</evidence>